<dbReference type="PANTHER" id="PTHR10851:SF0">
    <property type="entry name" value="PYRIDOXINE-5'-PHOSPHATE OXIDASE"/>
    <property type="match status" value="1"/>
</dbReference>
<dbReference type="EC" id="1.4.3.5" evidence="4"/>
<keyword evidence="6" id="KW-0288">FMN</keyword>
<evidence type="ECO:0000256" key="2">
    <source>
        <dbReference type="ARBA" id="ARBA00004738"/>
    </source>
</evidence>
<organism evidence="11 12">
    <name type="scientific">Diaporthe vaccinii</name>
    <dbReference type="NCBI Taxonomy" id="105482"/>
    <lineage>
        <taxon>Eukaryota</taxon>
        <taxon>Fungi</taxon>
        <taxon>Dikarya</taxon>
        <taxon>Ascomycota</taxon>
        <taxon>Pezizomycotina</taxon>
        <taxon>Sordariomycetes</taxon>
        <taxon>Sordariomycetidae</taxon>
        <taxon>Diaporthales</taxon>
        <taxon>Diaporthaceae</taxon>
        <taxon>Diaporthe</taxon>
        <taxon>Diaporthe eres species complex</taxon>
    </lineage>
</organism>
<accession>A0ABR4EVQ5</accession>
<feature type="compositionally biased region" description="Polar residues" evidence="8">
    <location>
        <begin position="100"/>
        <end position="111"/>
    </location>
</feature>
<sequence length="392" mass="43562">MLLTFAIVNLLTESAKVLYRNQNRSITENSHWIEVSERIETRRIGTSGDSRPGGVISAVYFTKSPVKDPTSVLPHPQLSCASSLEALTYYVASHLHDPVNTSPGSSCNESPMSHHHPTAAHLQPLGSQAPRMTTTNTHPVAPAGGTQNARADQFTQHESQGGLHRRDLDPASPITQFNSWFSAAQSHAAPATGTGSQQQEKQQPAIPHPETCTLSTASLPSGRVSARVVYMKELDARGFVVYSNFGTSRKAADLGSNPWASLVFWWEALERQVRVEGRAERLPREESQKYFDTRVRGSRVGAWASRQSAVLSAEGAAGEDDGRAQLQRWVDEAEERFRGSEDIPVPEFWGGLRIVPERVEFWQGRENRLHDRFVYEKVEGQDDKWTLERLSP</sequence>
<evidence type="ECO:0000256" key="6">
    <source>
        <dbReference type="ARBA" id="ARBA00022643"/>
    </source>
</evidence>
<dbReference type="Gene3D" id="2.30.110.10">
    <property type="entry name" value="Electron Transport, Fmn-binding Protein, Chain A"/>
    <property type="match status" value="1"/>
</dbReference>
<dbReference type="Pfam" id="PF10590">
    <property type="entry name" value="PNP_phzG_C"/>
    <property type="match status" value="1"/>
</dbReference>
<dbReference type="NCBIfam" id="TIGR00558">
    <property type="entry name" value="pdxH"/>
    <property type="match status" value="1"/>
</dbReference>
<comment type="cofactor">
    <cofactor evidence="1">
        <name>FMN</name>
        <dbReference type="ChEBI" id="CHEBI:58210"/>
    </cofactor>
</comment>
<dbReference type="InterPro" id="IPR012349">
    <property type="entry name" value="Split_barrel_FMN-bd"/>
</dbReference>
<evidence type="ECO:0000256" key="8">
    <source>
        <dbReference type="SAM" id="MobiDB-lite"/>
    </source>
</evidence>
<dbReference type="EMBL" id="JBAWTH010000025">
    <property type="protein sequence ID" value="KAL2286375.1"/>
    <property type="molecule type" value="Genomic_DNA"/>
</dbReference>
<keyword evidence="7" id="KW-0560">Oxidoreductase</keyword>
<evidence type="ECO:0000259" key="10">
    <source>
        <dbReference type="Pfam" id="PF10590"/>
    </source>
</evidence>
<gene>
    <name evidence="11" type="ORF">FJTKL_07142</name>
</gene>
<comment type="pathway">
    <text evidence="2">Cofactor metabolism; pyridoxal 5'-phosphate salvage; pyridoxal 5'-phosphate from pyridoxamine 5'-phosphate: step 1/1.</text>
</comment>
<evidence type="ECO:0000256" key="4">
    <source>
        <dbReference type="ARBA" id="ARBA00012801"/>
    </source>
</evidence>
<protein>
    <recommendedName>
        <fullName evidence="4">pyridoxal 5'-phosphate synthase</fullName>
        <ecNumber evidence="4">1.4.3.5</ecNumber>
    </recommendedName>
</protein>
<dbReference type="InterPro" id="IPR019576">
    <property type="entry name" value="Pyridoxamine_oxidase_dimer_C"/>
</dbReference>
<evidence type="ECO:0000313" key="11">
    <source>
        <dbReference type="EMBL" id="KAL2286375.1"/>
    </source>
</evidence>
<keyword evidence="12" id="KW-1185">Reference proteome</keyword>
<comment type="caution">
    <text evidence="11">The sequence shown here is derived from an EMBL/GenBank/DDBJ whole genome shotgun (WGS) entry which is preliminary data.</text>
</comment>
<evidence type="ECO:0000313" key="12">
    <source>
        <dbReference type="Proteomes" id="UP001600888"/>
    </source>
</evidence>
<feature type="domain" description="Pyridoxine 5'-phosphate oxidase dimerisation C-terminal" evidence="10">
    <location>
        <begin position="349"/>
        <end position="392"/>
    </location>
</feature>
<evidence type="ECO:0000256" key="5">
    <source>
        <dbReference type="ARBA" id="ARBA00022630"/>
    </source>
</evidence>
<evidence type="ECO:0000259" key="9">
    <source>
        <dbReference type="Pfam" id="PF01243"/>
    </source>
</evidence>
<feature type="compositionally biased region" description="Polar residues" evidence="8">
    <location>
        <begin position="193"/>
        <end position="202"/>
    </location>
</feature>
<dbReference type="InterPro" id="IPR011576">
    <property type="entry name" value="Pyridox_Oxase_N"/>
</dbReference>
<evidence type="ECO:0000256" key="7">
    <source>
        <dbReference type="ARBA" id="ARBA00023002"/>
    </source>
</evidence>
<reference evidence="11 12" key="1">
    <citation type="submission" date="2024-03" db="EMBL/GenBank/DDBJ databases">
        <title>A high-quality draft genome sequence of Diaporthe vaccinii, a causative agent of upright dieback and viscid rot disease in cranberry plants.</title>
        <authorList>
            <person name="Sarrasin M."/>
            <person name="Lang B.F."/>
            <person name="Burger G."/>
        </authorList>
    </citation>
    <scope>NUCLEOTIDE SEQUENCE [LARGE SCALE GENOMIC DNA]</scope>
    <source>
        <strain evidence="11 12">IS7</strain>
    </source>
</reference>
<dbReference type="InterPro" id="IPR019740">
    <property type="entry name" value="Pyridox_Oxase_CS"/>
</dbReference>
<name>A0ABR4EVQ5_9PEZI</name>
<comment type="pathway">
    <text evidence="3">Cofactor metabolism; pyridoxal 5'-phosphate salvage; pyridoxal 5'-phosphate from pyridoxine 5'-phosphate: step 1/1.</text>
</comment>
<evidence type="ECO:0000256" key="1">
    <source>
        <dbReference type="ARBA" id="ARBA00001917"/>
    </source>
</evidence>
<keyword evidence="5" id="KW-0285">Flavoprotein</keyword>
<dbReference type="Proteomes" id="UP001600888">
    <property type="component" value="Unassembled WGS sequence"/>
</dbReference>
<feature type="region of interest" description="Disordered" evidence="8">
    <location>
        <begin position="185"/>
        <end position="209"/>
    </location>
</feature>
<feature type="domain" description="Pyridoxamine 5'-phosphate oxidase N-terminal" evidence="9">
    <location>
        <begin position="200"/>
        <end position="312"/>
    </location>
</feature>
<proteinExistence type="predicted"/>
<dbReference type="Pfam" id="PF01243">
    <property type="entry name" value="PNPOx_N"/>
    <property type="match status" value="1"/>
</dbReference>
<dbReference type="InterPro" id="IPR000659">
    <property type="entry name" value="Pyridox_Oxase"/>
</dbReference>
<dbReference type="NCBIfam" id="NF004231">
    <property type="entry name" value="PRK05679.1"/>
    <property type="match status" value="1"/>
</dbReference>
<evidence type="ECO:0000256" key="3">
    <source>
        <dbReference type="ARBA" id="ARBA00005037"/>
    </source>
</evidence>
<dbReference type="PROSITE" id="PS01064">
    <property type="entry name" value="PYRIDOX_OXIDASE"/>
    <property type="match status" value="1"/>
</dbReference>
<dbReference type="SUPFAM" id="SSF50475">
    <property type="entry name" value="FMN-binding split barrel"/>
    <property type="match status" value="1"/>
</dbReference>
<feature type="region of interest" description="Disordered" evidence="8">
    <location>
        <begin position="100"/>
        <end position="149"/>
    </location>
</feature>
<dbReference type="PANTHER" id="PTHR10851">
    <property type="entry name" value="PYRIDOXINE-5-PHOSPHATE OXIDASE"/>
    <property type="match status" value="1"/>
</dbReference>